<proteinExistence type="predicted"/>
<name>A0ABD5FAY2_ENTAV</name>
<dbReference type="Gene3D" id="3.20.20.190">
    <property type="entry name" value="Phosphatidylinositol (PI) phosphodiesterase"/>
    <property type="match status" value="1"/>
</dbReference>
<comment type="caution">
    <text evidence="2">The sequence shown here is derived from an EMBL/GenBank/DDBJ whole genome shotgun (WGS) entry which is preliminary data.</text>
</comment>
<dbReference type="PANTHER" id="PTHR46211:SF14">
    <property type="entry name" value="GLYCEROPHOSPHODIESTER PHOSPHODIESTERASE"/>
    <property type="match status" value="1"/>
</dbReference>
<evidence type="ECO:0000259" key="1">
    <source>
        <dbReference type="PROSITE" id="PS51704"/>
    </source>
</evidence>
<dbReference type="AlphaFoldDB" id="A0ABD5FAY2"/>
<dbReference type="InterPro" id="IPR030395">
    <property type="entry name" value="GP_PDE_dom"/>
</dbReference>
<feature type="domain" description="GP-PDE" evidence="1">
    <location>
        <begin position="518"/>
        <end position="771"/>
    </location>
</feature>
<dbReference type="SUPFAM" id="SSF51695">
    <property type="entry name" value="PLC-like phosphodiesterases"/>
    <property type="match status" value="1"/>
</dbReference>
<dbReference type="Pfam" id="PF03009">
    <property type="entry name" value="GDPD"/>
    <property type="match status" value="1"/>
</dbReference>
<protein>
    <submittedName>
        <fullName evidence="2">Glycerophosphodiester phosphodiesterase family protein</fullName>
    </submittedName>
</protein>
<dbReference type="Proteomes" id="UP001264335">
    <property type="component" value="Unassembled WGS sequence"/>
</dbReference>
<sequence length="868" mass="94148">MAVEHIQETDTLNAGRGKINQAIDLANTSSNKVDQYGAELDQGIKDAKKIATDAGQVAKTTADTAAAEAKQSASAAGTEAKTIATNAGIEAKSIAEAAGKEANRKADQAIGDSATAVENSNQAIGRANQNKQEFDALRNDFDDLVAESGDSNPEIVQARTDSQGVKQNTLQNRLQADFSSRLTNADAIQLFSGPVVIPLMMDFSGKVAGNVAANPHSFYTDYTSTSLKKPSDPWSEVTQENYNKLAGRDDQGVTVGSSQGSVIPQNRGSYNTIVSIEQLAPRIFEGMTLAEKVKYIKDNFISFSITTRAKATSPNNKNLKVGVFLESTGSYSTKIQGDATEFTDFTVEVTDSNFIDSKGFIEINSHTDSSNGVTASSVTTDYVGVQLKVSLNPLTVLNKSGFANESDLDLKADLKDFQEFAKREDNPHAVTAEQVGAYTKEDADDTFLTQTDAEETLAKKTDLTKAKIGLGSVDNYGTATESEAIAGSSGNKFTTPLGVKQFYDQQAIERPKFLSNTTNFCAHRGNNTEFPENSALALKSVTRHRFIEFDVGITKDGKWIVMHDDTVDRTTNGTGRVDSLTLAQIRALRIDTGAGLGYLTDAEKIIPTMSEAIQYCKSAGSVPFVEIKSNNYTDSHLQEFINVLKQAKILNGGCVVISFDKTILERLRNMSNEIELSWVMNSVTQTELSECIRLRMSADVAYNHATVTKDMVNAFHDNGLQLNVWTAPDDSFESLKEKGVDVITTNSRSGDLRWSLLTLDSNFTHYAAGGNLRQPFVEEVSPGVAKVTFTVIGGVNTKQTRILSFPDWATPLYTSWHICNVRTSSGSGLATVDVYGKALSEDKRGIVVGLGWDARTTWVNGSFTYDLY</sequence>
<accession>A0ABD5FAY2</accession>
<dbReference type="PANTHER" id="PTHR46211">
    <property type="entry name" value="GLYCEROPHOSPHORYL DIESTER PHOSPHODIESTERASE"/>
    <property type="match status" value="1"/>
</dbReference>
<gene>
    <name evidence="2" type="ORF">P7D79_15840</name>
</gene>
<dbReference type="RefSeq" id="WP_311932004.1">
    <property type="nucleotide sequence ID" value="NZ_JARPWY010000051.1"/>
</dbReference>
<dbReference type="PROSITE" id="PS51704">
    <property type="entry name" value="GP_PDE"/>
    <property type="match status" value="1"/>
</dbReference>
<reference evidence="2 3" key="1">
    <citation type="submission" date="2023-03" db="EMBL/GenBank/DDBJ databases">
        <authorList>
            <person name="Shen W."/>
            <person name="Cai J."/>
        </authorList>
    </citation>
    <scope>NUCLEOTIDE SEQUENCE [LARGE SCALE GENOMIC DNA]</scope>
    <source>
        <strain evidence="2 3">Y2</strain>
    </source>
</reference>
<organism evidence="2 3">
    <name type="scientific">Enterococcus avium</name>
    <name type="common">Streptococcus avium</name>
    <dbReference type="NCBI Taxonomy" id="33945"/>
    <lineage>
        <taxon>Bacteria</taxon>
        <taxon>Bacillati</taxon>
        <taxon>Bacillota</taxon>
        <taxon>Bacilli</taxon>
        <taxon>Lactobacillales</taxon>
        <taxon>Enterococcaceae</taxon>
        <taxon>Enterococcus</taxon>
    </lineage>
</organism>
<evidence type="ECO:0000313" key="3">
    <source>
        <dbReference type="Proteomes" id="UP001264335"/>
    </source>
</evidence>
<dbReference type="InterPro" id="IPR017946">
    <property type="entry name" value="PLC-like_Pdiesterase_TIM-brl"/>
</dbReference>
<evidence type="ECO:0000313" key="2">
    <source>
        <dbReference type="EMBL" id="MDT2515697.1"/>
    </source>
</evidence>
<dbReference type="EMBL" id="JARPWY010000051">
    <property type="protein sequence ID" value="MDT2515697.1"/>
    <property type="molecule type" value="Genomic_DNA"/>
</dbReference>